<proteinExistence type="predicted"/>
<reference evidence="3" key="1">
    <citation type="journal article" date="2012" name="Nature">
        <title>A physical, genetic and functional sequence assembly of the barley genome.</title>
        <authorList>
            <consortium name="The International Barley Genome Sequencing Consortium"/>
            <person name="Mayer K.F."/>
            <person name="Waugh R."/>
            <person name="Brown J.W."/>
            <person name="Schulman A."/>
            <person name="Langridge P."/>
            <person name="Platzer M."/>
            <person name="Fincher G.B."/>
            <person name="Muehlbauer G.J."/>
            <person name="Sato K."/>
            <person name="Close T.J."/>
            <person name="Wise R.P."/>
            <person name="Stein N."/>
        </authorList>
    </citation>
    <scope>NUCLEOTIDE SEQUENCE [LARGE SCALE GENOMIC DNA]</scope>
    <source>
        <strain evidence="3">cv. Morex</strain>
    </source>
</reference>
<reference evidence="2" key="3">
    <citation type="submission" date="2022-01" db="UniProtKB">
        <authorList>
            <consortium name="EnsemblPlants"/>
        </authorList>
    </citation>
    <scope>IDENTIFICATION</scope>
    <source>
        <strain evidence="2">subsp. vulgare</strain>
    </source>
</reference>
<evidence type="ECO:0000256" key="1">
    <source>
        <dbReference type="SAM" id="SignalP"/>
    </source>
</evidence>
<accession>A0A8I6WKE8</accession>
<feature type="signal peptide" evidence="1">
    <location>
        <begin position="1"/>
        <end position="21"/>
    </location>
</feature>
<organism evidence="2 3">
    <name type="scientific">Hordeum vulgare subsp. vulgare</name>
    <name type="common">Domesticated barley</name>
    <dbReference type="NCBI Taxonomy" id="112509"/>
    <lineage>
        <taxon>Eukaryota</taxon>
        <taxon>Viridiplantae</taxon>
        <taxon>Streptophyta</taxon>
        <taxon>Embryophyta</taxon>
        <taxon>Tracheophyta</taxon>
        <taxon>Spermatophyta</taxon>
        <taxon>Magnoliopsida</taxon>
        <taxon>Liliopsida</taxon>
        <taxon>Poales</taxon>
        <taxon>Poaceae</taxon>
        <taxon>BOP clade</taxon>
        <taxon>Pooideae</taxon>
        <taxon>Triticodae</taxon>
        <taxon>Triticeae</taxon>
        <taxon>Hordeinae</taxon>
        <taxon>Hordeum</taxon>
    </lineage>
</organism>
<dbReference type="AlphaFoldDB" id="A0A8I6WKE8"/>
<reference evidence="2" key="2">
    <citation type="submission" date="2020-10" db="EMBL/GenBank/DDBJ databases">
        <authorList>
            <person name="Scholz U."/>
            <person name="Mascher M."/>
            <person name="Fiebig A."/>
        </authorList>
    </citation>
    <scope>NUCLEOTIDE SEQUENCE [LARGE SCALE GENOMIC DNA]</scope>
    <source>
        <strain evidence="2">cv. Morex</strain>
    </source>
</reference>
<sequence>MAVSTTSACFVCLAALMVVMATVMLSCDADPKEWCSGLEDGCTEDKCKGWCEGRGYTKGIHCQDVATCCCRRTATKPMVDVVRGRD</sequence>
<keyword evidence="3" id="KW-1185">Reference proteome</keyword>
<keyword evidence="1" id="KW-0732">Signal</keyword>
<evidence type="ECO:0000313" key="2">
    <source>
        <dbReference type="EnsemblPlants" id="HORVU.MOREX.r3.2HG0209310.1"/>
    </source>
</evidence>
<evidence type="ECO:0000313" key="3">
    <source>
        <dbReference type="Proteomes" id="UP000011116"/>
    </source>
</evidence>
<feature type="chain" id="PRO_5035172404" description="Defensin" evidence="1">
    <location>
        <begin position="22"/>
        <end position="86"/>
    </location>
</feature>
<protein>
    <recommendedName>
        <fullName evidence="4">Defensin</fullName>
    </recommendedName>
</protein>
<dbReference type="OMA" id="ETKCMEN"/>
<name>A0A8I6WKE8_HORVV</name>
<dbReference type="Gramene" id="HORVU.MOREX.r3.2HG0209310.1">
    <property type="protein sequence ID" value="HORVU.MOREX.r3.2HG0209310.1"/>
    <property type="gene ID" value="HORVU.MOREX.r3.2HG0209310"/>
</dbReference>
<dbReference type="EnsemblPlants" id="HORVU.MOREX.r3.2HG0209310.1">
    <property type="protein sequence ID" value="HORVU.MOREX.r3.2HG0209310.1"/>
    <property type="gene ID" value="HORVU.MOREX.r3.2HG0209310"/>
</dbReference>
<dbReference type="Gramene" id="HORVU.MOREX.r2.2HG0174090.1">
    <property type="protein sequence ID" value="HORVU.MOREX.r2.2HG0174090.1"/>
    <property type="gene ID" value="HORVU.MOREX.r2.2HG0174090"/>
</dbReference>
<evidence type="ECO:0008006" key="4">
    <source>
        <dbReference type="Google" id="ProtNLM"/>
    </source>
</evidence>
<dbReference type="Proteomes" id="UP000011116">
    <property type="component" value="Chromosome 2H"/>
</dbReference>